<protein>
    <recommendedName>
        <fullName evidence="1">YqaJ viral recombinase domain-containing protein</fullName>
    </recommendedName>
</protein>
<reference evidence="2" key="1">
    <citation type="journal article" date="2023" name="bioRxiv">
        <title>Scaffold-level genome assemblies of two parasitoid biocontrol wasps reveal the parthenogenesis mechanism and an associated novel virus.</title>
        <authorList>
            <person name="Inwood S."/>
            <person name="Skelly J."/>
            <person name="Guhlin J."/>
            <person name="Harrop T."/>
            <person name="Goldson S."/>
            <person name="Dearden P."/>
        </authorList>
    </citation>
    <scope>NUCLEOTIDE SEQUENCE</scope>
    <source>
        <strain evidence="2">Irish</strain>
        <tissue evidence="2">Whole body</tissue>
    </source>
</reference>
<organism evidence="2 3">
    <name type="scientific">Microctonus aethiopoides</name>
    <dbReference type="NCBI Taxonomy" id="144406"/>
    <lineage>
        <taxon>Eukaryota</taxon>
        <taxon>Metazoa</taxon>
        <taxon>Ecdysozoa</taxon>
        <taxon>Arthropoda</taxon>
        <taxon>Hexapoda</taxon>
        <taxon>Insecta</taxon>
        <taxon>Pterygota</taxon>
        <taxon>Neoptera</taxon>
        <taxon>Endopterygota</taxon>
        <taxon>Hymenoptera</taxon>
        <taxon>Apocrita</taxon>
        <taxon>Ichneumonoidea</taxon>
        <taxon>Braconidae</taxon>
        <taxon>Euphorinae</taxon>
        <taxon>Microctonus</taxon>
    </lineage>
</organism>
<gene>
    <name evidence="2" type="ORF">PV328_004030</name>
</gene>
<dbReference type="GO" id="GO:0006281">
    <property type="term" value="P:DNA repair"/>
    <property type="evidence" value="ECO:0007669"/>
    <property type="project" value="UniProtKB-ARBA"/>
</dbReference>
<dbReference type="InterPro" id="IPR011604">
    <property type="entry name" value="PDDEXK-like_dom_sf"/>
</dbReference>
<dbReference type="Proteomes" id="UP001168990">
    <property type="component" value="Unassembled WGS sequence"/>
</dbReference>
<dbReference type="AlphaFoldDB" id="A0AA39F9S8"/>
<dbReference type="SUPFAM" id="SSF52980">
    <property type="entry name" value="Restriction endonuclease-like"/>
    <property type="match status" value="1"/>
</dbReference>
<accession>A0AA39F9S8</accession>
<sequence>MFIIDQVIRTGFEKIRHNIAFQPQTEPKGKALVESAYLEHNAKDEYEKRYKISVIQLASVIVCASQPWLCASLNGAVVRDGAIERILEMKCPDPCKNLPAIDEETQKVNINYLELINGSYCITVYRDENFLEDVVHKCEEFYFTNYLPALYNLMQKKCDINNSSVSSKN</sequence>
<name>A0AA39F9S8_9HYME</name>
<evidence type="ECO:0000259" key="1">
    <source>
        <dbReference type="Pfam" id="PF09588"/>
    </source>
</evidence>
<reference evidence="2" key="2">
    <citation type="submission" date="2023-03" db="EMBL/GenBank/DDBJ databases">
        <authorList>
            <person name="Inwood S.N."/>
            <person name="Skelly J.G."/>
            <person name="Guhlin J."/>
            <person name="Harrop T.W.R."/>
            <person name="Goldson S.G."/>
            <person name="Dearden P.K."/>
        </authorList>
    </citation>
    <scope>NUCLEOTIDE SEQUENCE</scope>
    <source>
        <strain evidence="2">Irish</strain>
        <tissue evidence="2">Whole body</tissue>
    </source>
</reference>
<evidence type="ECO:0000313" key="2">
    <source>
        <dbReference type="EMBL" id="KAK0165523.1"/>
    </source>
</evidence>
<feature type="domain" description="YqaJ viral recombinase" evidence="1">
    <location>
        <begin position="37"/>
        <end position="99"/>
    </location>
</feature>
<dbReference type="InterPro" id="IPR011335">
    <property type="entry name" value="Restrct_endonuc-II-like"/>
</dbReference>
<dbReference type="EMBL" id="JAQQBS010001422">
    <property type="protein sequence ID" value="KAK0165523.1"/>
    <property type="molecule type" value="Genomic_DNA"/>
</dbReference>
<keyword evidence="3" id="KW-1185">Reference proteome</keyword>
<dbReference type="Pfam" id="PF09588">
    <property type="entry name" value="YqaJ"/>
    <property type="match status" value="1"/>
</dbReference>
<dbReference type="Gene3D" id="3.90.320.10">
    <property type="match status" value="1"/>
</dbReference>
<comment type="caution">
    <text evidence="2">The sequence shown here is derived from an EMBL/GenBank/DDBJ whole genome shotgun (WGS) entry which is preliminary data.</text>
</comment>
<evidence type="ECO:0000313" key="3">
    <source>
        <dbReference type="Proteomes" id="UP001168990"/>
    </source>
</evidence>
<dbReference type="InterPro" id="IPR019080">
    <property type="entry name" value="YqaJ_viral_recombinase"/>
</dbReference>
<proteinExistence type="predicted"/>